<keyword evidence="1" id="KW-1133">Transmembrane helix</keyword>
<evidence type="ECO:0000256" key="1">
    <source>
        <dbReference type="SAM" id="Phobius"/>
    </source>
</evidence>
<evidence type="ECO:0000313" key="2">
    <source>
        <dbReference type="EMBL" id="KGF45100.1"/>
    </source>
</evidence>
<dbReference type="AlphaFoldDB" id="A0A096ADV8"/>
<keyword evidence="1" id="KW-0472">Membrane</keyword>
<sequence>MIIIRTNILPLKKYDAMNFFGLLFVHHGVYLSANLINHERIHTYQMKEMGFFFFYLWYVIEWLIRIPMKGRAYKNISFEREAYAEMANSNYLKQRKPYAWIKYLRQK</sequence>
<accession>A0A096ADV8</accession>
<dbReference type="EMBL" id="JRNQ01000019">
    <property type="protein sequence ID" value="KGF45100.1"/>
    <property type="molecule type" value="Genomic_DNA"/>
</dbReference>
<dbReference type="OrthoDB" id="1027344at2"/>
<comment type="caution">
    <text evidence="2">The sequence shown here is derived from an EMBL/GenBank/DDBJ whole genome shotgun (WGS) entry which is preliminary data.</text>
</comment>
<evidence type="ECO:0000313" key="3">
    <source>
        <dbReference type="Proteomes" id="UP000029525"/>
    </source>
</evidence>
<dbReference type="RefSeq" id="WP_036862353.1">
    <property type="nucleotide sequence ID" value="NZ_JRNQ01000019.1"/>
</dbReference>
<gene>
    <name evidence="2" type="ORF">HMPREF0647_03905</name>
</gene>
<feature type="transmembrane region" description="Helical" evidence="1">
    <location>
        <begin position="20"/>
        <end position="37"/>
    </location>
</feature>
<organism evidence="2 3">
    <name type="scientific">Prevotella bivia DNF00320</name>
    <dbReference type="NCBI Taxonomy" id="1401068"/>
    <lineage>
        <taxon>Bacteria</taxon>
        <taxon>Pseudomonadati</taxon>
        <taxon>Bacteroidota</taxon>
        <taxon>Bacteroidia</taxon>
        <taxon>Bacteroidales</taxon>
        <taxon>Prevotellaceae</taxon>
        <taxon>Prevotella</taxon>
    </lineage>
</organism>
<name>A0A096ADV8_9BACT</name>
<protein>
    <submittedName>
        <fullName evidence="2">Membrane protein</fullName>
    </submittedName>
</protein>
<feature type="transmembrane region" description="Helical" evidence="1">
    <location>
        <begin position="49"/>
        <end position="68"/>
    </location>
</feature>
<keyword evidence="1" id="KW-0812">Transmembrane</keyword>
<dbReference type="Proteomes" id="UP000029525">
    <property type="component" value="Unassembled WGS sequence"/>
</dbReference>
<proteinExistence type="predicted"/>
<reference evidence="2 3" key="1">
    <citation type="submission" date="2014-07" db="EMBL/GenBank/DDBJ databases">
        <authorList>
            <person name="McCorrison J."/>
            <person name="Sanka R."/>
            <person name="Torralba M."/>
            <person name="Gillis M."/>
            <person name="Haft D.H."/>
            <person name="Methe B."/>
            <person name="Sutton G."/>
            <person name="Nelson K.E."/>
        </authorList>
    </citation>
    <scope>NUCLEOTIDE SEQUENCE [LARGE SCALE GENOMIC DNA]</scope>
    <source>
        <strain evidence="2 3">DNF00320</strain>
    </source>
</reference>